<dbReference type="EMBL" id="JAGGLQ010000005">
    <property type="protein sequence ID" value="MBP2037494.1"/>
    <property type="molecule type" value="Genomic_DNA"/>
</dbReference>
<gene>
    <name evidence="2" type="ORF">J2Z77_003295</name>
</gene>
<dbReference type="RefSeq" id="WP_189973013.1">
    <property type="nucleotide sequence ID" value="NZ_BMVL01000014.1"/>
</dbReference>
<comment type="caution">
    <text evidence="2">The sequence shown here is derived from an EMBL/GenBank/DDBJ whole genome shotgun (WGS) entry which is preliminary data.</text>
</comment>
<reference evidence="2 3" key="1">
    <citation type="submission" date="2021-03" db="EMBL/GenBank/DDBJ databases">
        <title>Genomic Encyclopedia of Type Strains, Phase IV (KMG-IV): sequencing the most valuable type-strain genomes for metagenomic binning, comparative biology and taxonomic classification.</title>
        <authorList>
            <person name="Goeker M."/>
        </authorList>
    </citation>
    <scope>NUCLEOTIDE SEQUENCE [LARGE SCALE GENOMIC DNA]</scope>
    <source>
        <strain evidence="2 3">DSM 40526</strain>
    </source>
</reference>
<protein>
    <submittedName>
        <fullName evidence="2">Uncharacterized protein</fullName>
    </submittedName>
</protein>
<evidence type="ECO:0000313" key="3">
    <source>
        <dbReference type="Proteomes" id="UP001519310"/>
    </source>
</evidence>
<dbReference type="Proteomes" id="UP001519310">
    <property type="component" value="Unassembled WGS sequence"/>
</dbReference>
<proteinExistence type="predicted"/>
<evidence type="ECO:0000256" key="1">
    <source>
        <dbReference type="SAM" id="MobiDB-lite"/>
    </source>
</evidence>
<sequence>MFEYEIVTAVRSADLIREAAEYRTARAARKAHRASLPSQEPRRPVRPLRDRFTRTACSAPHTA</sequence>
<feature type="region of interest" description="Disordered" evidence="1">
    <location>
        <begin position="28"/>
        <end position="63"/>
    </location>
</feature>
<organism evidence="2 3">
    <name type="scientific">Streptomyces avidinii</name>
    <dbReference type="NCBI Taxonomy" id="1895"/>
    <lineage>
        <taxon>Bacteria</taxon>
        <taxon>Bacillati</taxon>
        <taxon>Actinomycetota</taxon>
        <taxon>Actinomycetes</taxon>
        <taxon>Kitasatosporales</taxon>
        <taxon>Streptomycetaceae</taxon>
        <taxon>Streptomyces</taxon>
    </lineage>
</organism>
<accession>A0ABS4L5Z5</accession>
<evidence type="ECO:0000313" key="2">
    <source>
        <dbReference type="EMBL" id="MBP2037494.1"/>
    </source>
</evidence>
<keyword evidence="3" id="KW-1185">Reference proteome</keyword>
<feature type="compositionally biased region" description="Basic and acidic residues" evidence="1">
    <location>
        <begin position="40"/>
        <end position="53"/>
    </location>
</feature>
<name>A0ABS4L5Z5_STRAV</name>